<dbReference type="GO" id="GO:0004803">
    <property type="term" value="F:transposase activity"/>
    <property type="evidence" value="ECO:0007669"/>
    <property type="project" value="InterPro"/>
</dbReference>
<sequence length="147" mass="17196">MSTFHSINLHITFATKHRTPWIKREWIGRLHEYLGGIVRQLDAKPLKIGGVEDHVHLLIGMKPIHPLSDFMRELKRSSSKWVHETILHAPFQWQEGYAAFSVSPPSCSVVARYIANQREHHRKRSFREELISMLDEAGVQYDPQYLE</sequence>
<dbReference type="Gene3D" id="3.30.70.1290">
    <property type="entry name" value="Transposase IS200-like"/>
    <property type="match status" value="1"/>
</dbReference>
<accession>A0A5C6BEE5</accession>
<dbReference type="RefSeq" id="WP_146409803.1">
    <property type="nucleotide sequence ID" value="NZ_SJPU01000005.1"/>
</dbReference>
<dbReference type="EMBL" id="SJPU01000005">
    <property type="protein sequence ID" value="TWU10027.1"/>
    <property type="molecule type" value="Genomic_DNA"/>
</dbReference>
<dbReference type="GO" id="GO:0006313">
    <property type="term" value="P:DNA transposition"/>
    <property type="evidence" value="ECO:0007669"/>
    <property type="project" value="InterPro"/>
</dbReference>
<evidence type="ECO:0000313" key="3">
    <source>
        <dbReference type="Proteomes" id="UP000319908"/>
    </source>
</evidence>
<dbReference type="NCBIfam" id="NF033573">
    <property type="entry name" value="transpos_IS200"/>
    <property type="match status" value="1"/>
</dbReference>
<dbReference type="OrthoDB" id="9798161at2"/>
<dbReference type="Proteomes" id="UP000319908">
    <property type="component" value="Unassembled WGS sequence"/>
</dbReference>
<proteinExistence type="predicted"/>
<dbReference type="SMART" id="SM01321">
    <property type="entry name" value="Y1_Tnp"/>
    <property type="match status" value="1"/>
</dbReference>
<evidence type="ECO:0000259" key="1">
    <source>
        <dbReference type="SMART" id="SM01321"/>
    </source>
</evidence>
<dbReference type="InterPro" id="IPR036515">
    <property type="entry name" value="Transposase_17_sf"/>
</dbReference>
<dbReference type="InterPro" id="IPR002686">
    <property type="entry name" value="Transposase_17"/>
</dbReference>
<keyword evidence="3" id="KW-1185">Reference proteome</keyword>
<reference evidence="2 3" key="1">
    <citation type="journal article" date="2020" name="Antonie Van Leeuwenhoek">
        <title>Rhodopirellula heiligendammensis sp. nov., Rhodopirellula pilleata sp. nov., and Rhodopirellula solitaria sp. nov. isolated from natural or artificial marine surfaces in Northern Germany and California, USA, and emended description of the genus Rhodopirellula.</title>
        <authorList>
            <person name="Kallscheuer N."/>
            <person name="Wiegand S."/>
            <person name="Jogler M."/>
            <person name="Boedeker C."/>
            <person name="Peeters S.H."/>
            <person name="Rast P."/>
            <person name="Heuer A."/>
            <person name="Jetten M.S.M."/>
            <person name="Rohde M."/>
            <person name="Jogler C."/>
        </authorList>
    </citation>
    <scope>NUCLEOTIDE SEQUENCE [LARGE SCALE GENOMIC DNA]</scope>
    <source>
        <strain evidence="2 3">Poly21</strain>
    </source>
</reference>
<comment type="caution">
    <text evidence="2">The sequence shown here is derived from an EMBL/GenBank/DDBJ whole genome shotgun (WGS) entry which is preliminary data.</text>
</comment>
<organism evidence="2 3">
    <name type="scientific">Allorhodopirellula heiligendammensis</name>
    <dbReference type="NCBI Taxonomy" id="2714739"/>
    <lineage>
        <taxon>Bacteria</taxon>
        <taxon>Pseudomonadati</taxon>
        <taxon>Planctomycetota</taxon>
        <taxon>Planctomycetia</taxon>
        <taxon>Pirellulales</taxon>
        <taxon>Pirellulaceae</taxon>
        <taxon>Allorhodopirellula</taxon>
    </lineage>
</organism>
<feature type="domain" description="Transposase IS200-like" evidence="1">
    <location>
        <begin position="4"/>
        <end position="117"/>
    </location>
</feature>
<dbReference type="PANTHER" id="PTHR33360">
    <property type="entry name" value="TRANSPOSASE FOR INSERTION SEQUENCE ELEMENT IS200"/>
    <property type="match status" value="1"/>
</dbReference>
<evidence type="ECO:0000313" key="2">
    <source>
        <dbReference type="EMBL" id="TWU10027.1"/>
    </source>
</evidence>
<gene>
    <name evidence="2" type="ORF">Poly21_53600</name>
</gene>
<dbReference type="PANTHER" id="PTHR33360:SF2">
    <property type="entry name" value="TRANSPOSASE FOR INSERTION SEQUENCE ELEMENT IS200"/>
    <property type="match status" value="1"/>
</dbReference>
<dbReference type="SUPFAM" id="SSF143422">
    <property type="entry name" value="Transposase IS200-like"/>
    <property type="match status" value="1"/>
</dbReference>
<dbReference type="AlphaFoldDB" id="A0A5C6BEE5"/>
<name>A0A5C6BEE5_9BACT</name>
<dbReference type="GO" id="GO:0003677">
    <property type="term" value="F:DNA binding"/>
    <property type="evidence" value="ECO:0007669"/>
    <property type="project" value="InterPro"/>
</dbReference>
<protein>
    <submittedName>
        <fullName evidence="2">Transposase IS200 like protein</fullName>
    </submittedName>
</protein>
<dbReference type="Pfam" id="PF01797">
    <property type="entry name" value="Y1_Tnp"/>
    <property type="match status" value="1"/>
</dbReference>